<name>A0ABY8VH12_9CORY</name>
<accession>A0ABY8VH12</accession>
<dbReference type="SUPFAM" id="SSF54427">
    <property type="entry name" value="NTF2-like"/>
    <property type="match status" value="1"/>
</dbReference>
<sequence length="121" mass="13810">MICPCGTGLTFNECCEKYHRGANAPTAEALMRSRFSAFVTKDEDYLLRTWDPATRPEHLDLSDSPVEFLRLNIIDKAKGGLFDDTGVVEFEAFYRGGSQRERSTFRRLDDRTWVYSDGDVS</sequence>
<dbReference type="EMBL" id="CP126969">
    <property type="protein sequence ID" value="WIM68804.1"/>
    <property type="molecule type" value="Genomic_DNA"/>
</dbReference>
<reference evidence="2 3" key="1">
    <citation type="submission" date="2023-05" db="EMBL/GenBank/DDBJ databases">
        <title>Corynebacterium suedekumii sp. nov. and Corynebacterium breve sp. nov. isolated from raw cow's milk.</title>
        <authorList>
            <person name="Baer M.K."/>
            <person name="Mehl L."/>
            <person name="Hellmuth R."/>
            <person name="Marke G."/>
            <person name="Lipski A."/>
        </authorList>
    </citation>
    <scope>NUCLEOTIDE SEQUENCE [LARGE SCALE GENOMIC DNA]</scope>
    <source>
        <strain evidence="2 3">R4</strain>
    </source>
</reference>
<dbReference type="Proteomes" id="UP001225598">
    <property type="component" value="Chromosome"/>
</dbReference>
<dbReference type="InterPro" id="IPR032710">
    <property type="entry name" value="NTF2-like_dom_sf"/>
</dbReference>
<evidence type="ECO:0000259" key="1">
    <source>
        <dbReference type="Pfam" id="PF17775"/>
    </source>
</evidence>
<dbReference type="Pfam" id="PF17775">
    <property type="entry name" value="YchJ_M-like"/>
    <property type="match status" value="1"/>
</dbReference>
<dbReference type="InterPro" id="IPR048469">
    <property type="entry name" value="YchJ-like_M"/>
</dbReference>
<protein>
    <submittedName>
        <fullName evidence="2">YchJ family metal-binding protein</fullName>
    </submittedName>
</protein>
<keyword evidence="3" id="KW-1185">Reference proteome</keyword>
<organism evidence="2 3">
    <name type="scientific">Corynebacterium breve</name>
    <dbReference type="NCBI Taxonomy" id="3049799"/>
    <lineage>
        <taxon>Bacteria</taxon>
        <taxon>Bacillati</taxon>
        <taxon>Actinomycetota</taxon>
        <taxon>Actinomycetes</taxon>
        <taxon>Mycobacteriales</taxon>
        <taxon>Corynebacteriaceae</taxon>
        <taxon>Corynebacterium</taxon>
    </lineage>
</organism>
<dbReference type="Gene3D" id="3.10.450.50">
    <property type="match status" value="1"/>
</dbReference>
<evidence type="ECO:0000313" key="3">
    <source>
        <dbReference type="Proteomes" id="UP001225598"/>
    </source>
</evidence>
<proteinExistence type="predicted"/>
<feature type="domain" description="YchJ-like middle NTF2-like" evidence="1">
    <location>
        <begin position="26"/>
        <end position="118"/>
    </location>
</feature>
<gene>
    <name evidence="2" type="ORF">QP027_05320</name>
</gene>
<dbReference type="RefSeq" id="WP_284826582.1">
    <property type="nucleotide sequence ID" value="NZ_CP126969.1"/>
</dbReference>
<evidence type="ECO:0000313" key="2">
    <source>
        <dbReference type="EMBL" id="WIM68804.1"/>
    </source>
</evidence>